<dbReference type="OrthoDB" id="2789670at2759"/>
<keyword evidence="7" id="KW-0256">Endoplasmic reticulum</keyword>
<dbReference type="Proteomes" id="UP001153709">
    <property type="component" value="Chromosome 1"/>
</dbReference>
<dbReference type="InterPro" id="IPR050476">
    <property type="entry name" value="Insect_CytP450_Detox"/>
</dbReference>
<keyword evidence="5 13" id="KW-0349">Heme</keyword>
<evidence type="ECO:0000313" key="16">
    <source>
        <dbReference type="Proteomes" id="UP001153709"/>
    </source>
</evidence>
<keyword evidence="11 14" id="KW-0503">Monooxygenase</keyword>
<dbReference type="Gene3D" id="1.10.630.10">
    <property type="entry name" value="Cytochrome P450"/>
    <property type="match status" value="1"/>
</dbReference>
<evidence type="ECO:0000256" key="6">
    <source>
        <dbReference type="ARBA" id="ARBA00022723"/>
    </source>
</evidence>
<keyword evidence="8" id="KW-0492">Microsome</keyword>
<evidence type="ECO:0000256" key="2">
    <source>
        <dbReference type="ARBA" id="ARBA00004174"/>
    </source>
</evidence>
<evidence type="ECO:0000256" key="3">
    <source>
        <dbReference type="ARBA" id="ARBA00004406"/>
    </source>
</evidence>
<evidence type="ECO:0000256" key="12">
    <source>
        <dbReference type="ARBA" id="ARBA00023136"/>
    </source>
</evidence>
<dbReference type="EMBL" id="OU898276">
    <property type="protein sequence ID" value="CAG9827673.1"/>
    <property type="molecule type" value="Genomic_DNA"/>
</dbReference>
<keyword evidence="6 13" id="KW-0479">Metal-binding</keyword>
<keyword evidence="16" id="KW-1185">Reference proteome</keyword>
<dbReference type="GO" id="GO:0005789">
    <property type="term" value="C:endoplasmic reticulum membrane"/>
    <property type="evidence" value="ECO:0007669"/>
    <property type="project" value="UniProtKB-SubCell"/>
</dbReference>
<dbReference type="GO" id="GO:0016705">
    <property type="term" value="F:oxidoreductase activity, acting on paired donors, with incorporation or reduction of molecular oxygen"/>
    <property type="evidence" value="ECO:0007669"/>
    <property type="project" value="InterPro"/>
</dbReference>
<dbReference type="GO" id="GO:0020037">
    <property type="term" value="F:heme binding"/>
    <property type="evidence" value="ECO:0007669"/>
    <property type="project" value="InterPro"/>
</dbReference>
<evidence type="ECO:0000313" key="15">
    <source>
        <dbReference type="EMBL" id="CAG9827673.1"/>
    </source>
</evidence>
<dbReference type="PANTHER" id="PTHR24292">
    <property type="entry name" value="CYTOCHROME P450"/>
    <property type="match status" value="1"/>
</dbReference>
<reference evidence="15" key="1">
    <citation type="submission" date="2022-01" db="EMBL/GenBank/DDBJ databases">
        <authorList>
            <person name="King R."/>
        </authorList>
    </citation>
    <scope>NUCLEOTIDE SEQUENCE</scope>
</reference>
<evidence type="ECO:0000256" key="8">
    <source>
        <dbReference type="ARBA" id="ARBA00022848"/>
    </source>
</evidence>
<dbReference type="GO" id="GO:0004497">
    <property type="term" value="F:monooxygenase activity"/>
    <property type="evidence" value="ECO:0007669"/>
    <property type="project" value="UniProtKB-KW"/>
</dbReference>
<dbReference type="AlphaFoldDB" id="A0A9N9X7C3"/>
<accession>A0A9N9X7C3</accession>
<evidence type="ECO:0000256" key="1">
    <source>
        <dbReference type="ARBA" id="ARBA00001971"/>
    </source>
</evidence>
<evidence type="ECO:0000256" key="13">
    <source>
        <dbReference type="PIRSR" id="PIRSR602401-1"/>
    </source>
</evidence>
<dbReference type="PANTHER" id="PTHR24292:SF54">
    <property type="entry name" value="CYP9F3-RELATED"/>
    <property type="match status" value="1"/>
</dbReference>
<comment type="similarity">
    <text evidence="4 14">Belongs to the cytochrome P450 family.</text>
</comment>
<dbReference type="CDD" id="cd11056">
    <property type="entry name" value="CYP6-like"/>
    <property type="match status" value="1"/>
</dbReference>
<sequence>MILMLMLVAAGLTAALCFLVRKRWHYWKDLNVDQADITFILKNMYILFFKITSIVEMSVISYNMFPKSRYVGTYRFLKPMMLIKDPELIKDITIKHFDHFMDHTNHKSKNSDPLLWTKNLVALRGLQWRNMRSTLSPSFTSSKMKIMFTSISECAQNFSSYLQKKNQEIVQLELKETFKRCTNDVIATTLFGIKVDSFEDPDNEFYSMGRKMTNFSGALKTLKFLIGAHVPRPGELVKLPFFDKDLRNFFTNIIDKTVRMREVKGIVRPDMIHLLMEARKDVSINEERNTEGLSVVKKAENITGKSVLKDITNLDITAQALIFYLAGFETMASSMCFVGYELAANPDYQKRLRGEIMEHLNQCKGELTYESLLKMKYMDMFVSESLRKWPVAITNERQCTKDYIIKPERPEEASVTIKKGMTILMPVYPIHRDSKYYPDPDKFYPERFSDENKSKINPYTYLPFGLGPRNCIASRFVLLEIKVLFFHLLKDFEIVPVAKSQVPLVIPKGSFNLTSEGGFWFGLKRL</sequence>
<dbReference type="SUPFAM" id="SSF48264">
    <property type="entry name" value="Cytochrome P450"/>
    <property type="match status" value="1"/>
</dbReference>
<dbReference type="InterPro" id="IPR002401">
    <property type="entry name" value="Cyt_P450_E_grp-I"/>
</dbReference>
<evidence type="ECO:0000256" key="10">
    <source>
        <dbReference type="ARBA" id="ARBA00023004"/>
    </source>
</evidence>
<evidence type="ECO:0008006" key="17">
    <source>
        <dbReference type="Google" id="ProtNLM"/>
    </source>
</evidence>
<keyword evidence="12" id="KW-0472">Membrane</keyword>
<protein>
    <recommendedName>
        <fullName evidence="17">Cytochrome P450</fullName>
    </recommendedName>
</protein>
<organism evidence="15 16">
    <name type="scientific">Diabrotica balteata</name>
    <name type="common">Banded cucumber beetle</name>
    <dbReference type="NCBI Taxonomy" id="107213"/>
    <lineage>
        <taxon>Eukaryota</taxon>
        <taxon>Metazoa</taxon>
        <taxon>Ecdysozoa</taxon>
        <taxon>Arthropoda</taxon>
        <taxon>Hexapoda</taxon>
        <taxon>Insecta</taxon>
        <taxon>Pterygota</taxon>
        <taxon>Neoptera</taxon>
        <taxon>Endopterygota</taxon>
        <taxon>Coleoptera</taxon>
        <taxon>Polyphaga</taxon>
        <taxon>Cucujiformia</taxon>
        <taxon>Chrysomeloidea</taxon>
        <taxon>Chrysomelidae</taxon>
        <taxon>Galerucinae</taxon>
        <taxon>Diabroticina</taxon>
        <taxon>Diabroticites</taxon>
        <taxon>Diabrotica</taxon>
    </lineage>
</organism>
<evidence type="ECO:0000256" key="9">
    <source>
        <dbReference type="ARBA" id="ARBA00023002"/>
    </source>
</evidence>
<evidence type="ECO:0000256" key="14">
    <source>
        <dbReference type="RuleBase" id="RU000461"/>
    </source>
</evidence>
<evidence type="ECO:0000256" key="4">
    <source>
        <dbReference type="ARBA" id="ARBA00010617"/>
    </source>
</evidence>
<proteinExistence type="inferred from homology"/>
<evidence type="ECO:0000256" key="5">
    <source>
        <dbReference type="ARBA" id="ARBA00022617"/>
    </source>
</evidence>
<comment type="cofactor">
    <cofactor evidence="1 13">
        <name>heme</name>
        <dbReference type="ChEBI" id="CHEBI:30413"/>
    </cofactor>
</comment>
<feature type="binding site" description="axial binding residue" evidence="13">
    <location>
        <position position="471"/>
    </location>
    <ligand>
        <name>heme</name>
        <dbReference type="ChEBI" id="CHEBI:30413"/>
    </ligand>
    <ligandPart>
        <name>Fe</name>
        <dbReference type="ChEBI" id="CHEBI:18248"/>
    </ligandPart>
</feature>
<evidence type="ECO:0000256" key="7">
    <source>
        <dbReference type="ARBA" id="ARBA00022824"/>
    </source>
</evidence>
<dbReference type="PRINTS" id="PR00463">
    <property type="entry name" value="EP450I"/>
</dbReference>
<dbReference type="PROSITE" id="PS00086">
    <property type="entry name" value="CYTOCHROME_P450"/>
    <property type="match status" value="1"/>
</dbReference>
<dbReference type="GO" id="GO:0005506">
    <property type="term" value="F:iron ion binding"/>
    <property type="evidence" value="ECO:0007669"/>
    <property type="project" value="InterPro"/>
</dbReference>
<gene>
    <name evidence="15" type="ORF">DIABBA_LOCUS1656</name>
</gene>
<dbReference type="Pfam" id="PF00067">
    <property type="entry name" value="p450"/>
    <property type="match status" value="1"/>
</dbReference>
<dbReference type="InterPro" id="IPR017972">
    <property type="entry name" value="Cyt_P450_CS"/>
</dbReference>
<dbReference type="InterPro" id="IPR036396">
    <property type="entry name" value="Cyt_P450_sf"/>
</dbReference>
<dbReference type="InterPro" id="IPR001128">
    <property type="entry name" value="Cyt_P450"/>
</dbReference>
<dbReference type="FunFam" id="1.10.630.10:FF:000042">
    <property type="entry name" value="Cytochrome P450"/>
    <property type="match status" value="1"/>
</dbReference>
<evidence type="ECO:0000256" key="11">
    <source>
        <dbReference type="ARBA" id="ARBA00023033"/>
    </source>
</evidence>
<keyword evidence="10 13" id="KW-0408">Iron</keyword>
<dbReference type="PRINTS" id="PR00385">
    <property type="entry name" value="P450"/>
</dbReference>
<keyword evidence="9 14" id="KW-0560">Oxidoreductase</keyword>
<comment type="subcellular location">
    <subcellularLocation>
        <location evidence="3">Endoplasmic reticulum membrane</location>
        <topology evidence="3">Peripheral membrane protein</topology>
    </subcellularLocation>
    <subcellularLocation>
        <location evidence="2">Microsome membrane</location>
        <topology evidence="2">Peripheral membrane protein</topology>
    </subcellularLocation>
</comment>
<name>A0A9N9X7C3_DIABA</name>